<evidence type="ECO:0000313" key="4">
    <source>
        <dbReference type="Proteomes" id="UP000250235"/>
    </source>
</evidence>
<dbReference type="OrthoDB" id="185373at2759"/>
<feature type="repeat" description="PPR" evidence="2">
    <location>
        <begin position="510"/>
        <end position="544"/>
    </location>
</feature>
<dbReference type="Proteomes" id="UP000250235">
    <property type="component" value="Unassembled WGS sequence"/>
</dbReference>
<organism evidence="3 4">
    <name type="scientific">Dorcoceras hygrometricum</name>
    <dbReference type="NCBI Taxonomy" id="472368"/>
    <lineage>
        <taxon>Eukaryota</taxon>
        <taxon>Viridiplantae</taxon>
        <taxon>Streptophyta</taxon>
        <taxon>Embryophyta</taxon>
        <taxon>Tracheophyta</taxon>
        <taxon>Spermatophyta</taxon>
        <taxon>Magnoliopsida</taxon>
        <taxon>eudicotyledons</taxon>
        <taxon>Gunneridae</taxon>
        <taxon>Pentapetalae</taxon>
        <taxon>asterids</taxon>
        <taxon>lamiids</taxon>
        <taxon>Lamiales</taxon>
        <taxon>Gesneriaceae</taxon>
        <taxon>Didymocarpoideae</taxon>
        <taxon>Trichosporeae</taxon>
        <taxon>Loxocarpinae</taxon>
        <taxon>Dorcoceras</taxon>
    </lineage>
</organism>
<dbReference type="Pfam" id="PF13041">
    <property type="entry name" value="PPR_2"/>
    <property type="match status" value="5"/>
</dbReference>
<dbReference type="InterPro" id="IPR051222">
    <property type="entry name" value="PPR/CCM1_RNA-binding"/>
</dbReference>
<dbReference type="PROSITE" id="PS51375">
    <property type="entry name" value="PPR"/>
    <property type="match status" value="11"/>
</dbReference>
<feature type="repeat" description="PPR" evidence="2">
    <location>
        <begin position="405"/>
        <end position="439"/>
    </location>
</feature>
<evidence type="ECO:0000313" key="3">
    <source>
        <dbReference type="EMBL" id="KZV23300.1"/>
    </source>
</evidence>
<dbReference type="Pfam" id="PF01535">
    <property type="entry name" value="PPR"/>
    <property type="match status" value="1"/>
</dbReference>
<keyword evidence="4" id="KW-1185">Reference proteome</keyword>
<sequence length="686" mass="76815">MLNRSPPKIRPIFRQISSLALNSSSAASVYSPSTSSPFLSNLATSILESRTPKQALKVFNAASRTINPARTLKLHSAIIHFLTEAKLYVKARCLIKDLIETLSTTRKPHKVCSSIFNALNQGQTSGDNLNVFGVLIVALCEKGLVDEGYWVYRKLVKLPALQVCNALLNGILKSGRVEFMWNVYGDMVLKGAYPSEVTYGILMDAYRDRGDFAKAKELFDEMIEKGLKPTVVIYTTLIHCLCLENRMSEAESFFRGMQEVDVDPNVYTYNTLMDGYCKMANVQKVLKLYQEMLDNKVLPNFVTYCSILDLFAKMDDLLAFRSYFVHMVKLNVVPNVYIYNCILDGFCKTGDLSSAQDMYLEMEKFGISPDVFTWSILMKGYCSIGRVQDAENVFWRMKNAGLIANSVVYNTLIDGYCKNGNMEKALEICSQMVENNLQPDIVTFCTLIDGYCKVGNMDAAMGLYSEMAIKGYKRDVVVYTSLIDGNFKSGNTDAALRLHKEMIESGIASNVFTVGCLIDGMCKHGRINDAIKIFLEQSTAGFVAEEVGQLRSDNIGYSSPNNAMYSALIDGLCKDGRIFKASKFFSDLRRSRLRPEISDYAVLVKGHSISKHVVDVMMLQADMLKLGMLPNAFLYKLLHRGYQGMGDGASALKCHDESLNSSLHPANKYSTRHYMFCEQEFCSEQG</sequence>
<dbReference type="AlphaFoldDB" id="A0A2Z7AR01"/>
<dbReference type="PANTHER" id="PTHR47942:SF16">
    <property type="entry name" value="PENTATRICOPEPTIDE REPEAT DOMAIN CONTAINING PROTEIN-RELATED"/>
    <property type="match status" value="1"/>
</dbReference>
<accession>A0A2Z7AR01</accession>
<feature type="repeat" description="PPR" evidence="2">
    <location>
        <begin position="440"/>
        <end position="474"/>
    </location>
</feature>
<evidence type="ECO:0000256" key="2">
    <source>
        <dbReference type="PROSITE-ProRule" id="PRU00708"/>
    </source>
</evidence>
<feature type="repeat" description="PPR" evidence="2">
    <location>
        <begin position="195"/>
        <end position="229"/>
    </location>
</feature>
<protein>
    <submittedName>
        <fullName evidence="3">Pentatricopeptide repeat-containing protein</fullName>
    </submittedName>
</protein>
<proteinExistence type="predicted"/>
<keyword evidence="1" id="KW-0677">Repeat</keyword>
<dbReference type="SUPFAM" id="SSF48452">
    <property type="entry name" value="TPR-like"/>
    <property type="match status" value="1"/>
</dbReference>
<feature type="repeat" description="PPR" evidence="2">
    <location>
        <begin position="475"/>
        <end position="509"/>
    </location>
</feature>
<feature type="repeat" description="PPR" evidence="2">
    <location>
        <begin position="265"/>
        <end position="299"/>
    </location>
</feature>
<feature type="repeat" description="PPR" evidence="2">
    <location>
        <begin position="335"/>
        <end position="369"/>
    </location>
</feature>
<dbReference type="EMBL" id="KV013932">
    <property type="protein sequence ID" value="KZV23300.1"/>
    <property type="molecule type" value="Genomic_DNA"/>
</dbReference>
<feature type="repeat" description="PPR" evidence="2">
    <location>
        <begin position="160"/>
        <end position="194"/>
    </location>
</feature>
<evidence type="ECO:0000256" key="1">
    <source>
        <dbReference type="ARBA" id="ARBA00022737"/>
    </source>
</evidence>
<dbReference type="InterPro" id="IPR011990">
    <property type="entry name" value="TPR-like_helical_dom_sf"/>
</dbReference>
<feature type="repeat" description="PPR" evidence="2">
    <location>
        <begin position="561"/>
        <end position="595"/>
    </location>
</feature>
<feature type="repeat" description="PPR" evidence="2">
    <location>
        <begin position="230"/>
        <end position="264"/>
    </location>
</feature>
<dbReference type="PANTHER" id="PTHR47942">
    <property type="entry name" value="TETRATRICOPEPTIDE REPEAT (TPR)-LIKE SUPERFAMILY PROTEIN-RELATED"/>
    <property type="match status" value="1"/>
</dbReference>
<dbReference type="Gene3D" id="1.25.40.10">
    <property type="entry name" value="Tetratricopeptide repeat domain"/>
    <property type="match status" value="6"/>
</dbReference>
<gene>
    <name evidence="3" type="ORF">F511_02201</name>
</gene>
<name>A0A2Z7AR01_9LAMI</name>
<dbReference type="NCBIfam" id="TIGR00756">
    <property type="entry name" value="PPR"/>
    <property type="match status" value="11"/>
</dbReference>
<dbReference type="Pfam" id="PF12854">
    <property type="entry name" value="PPR_1"/>
    <property type="match status" value="1"/>
</dbReference>
<reference evidence="3 4" key="1">
    <citation type="journal article" date="2015" name="Proc. Natl. Acad. Sci. U.S.A.">
        <title>The resurrection genome of Boea hygrometrica: A blueprint for survival of dehydration.</title>
        <authorList>
            <person name="Xiao L."/>
            <person name="Yang G."/>
            <person name="Zhang L."/>
            <person name="Yang X."/>
            <person name="Zhao S."/>
            <person name="Ji Z."/>
            <person name="Zhou Q."/>
            <person name="Hu M."/>
            <person name="Wang Y."/>
            <person name="Chen M."/>
            <person name="Xu Y."/>
            <person name="Jin H."/>
            <person name="Xiao X."/>
            <person name="Hu G."/>
            <person name="Bao F."/>
            <person name="Hu Y."/>
            <person name="Wan P."/>
            <person name="Li L."/>
            <person name="Deng X."/>
            <person name="Kuang T."/>
            <person name="Xiang C."/>
            <person name="Zhu J.K."/>
            <person name="Oliver M.J."/>
            <person name="He Y."/>
        </authorList>
    </citation>
    <scope>NUCLEOTIDE SEQUENCE [LARGE SCALE GENOMIC DNA]</scope>
    <source>
        <strain evidence="4">cv. XS01</strain>
    </source>
</reference>
<dbReference type="InterPro" id="IPR002885">
    <property type="entry name" value="PPR_rpt"/>
</dbReference>
<feature type="repeat" description="PPR" evidence="2">
    <location>
        <begin position="370"/>
        <end position="404"/>
    </location>
</feature>